<feature type="domain" description="Histidine kinase" evidence="10">
    <location>
        <begin position="420"/>
        <end position="618"/>
    </location>
</feature>
<keyword evidence="9" id="KW-0732">Signal</keyword>
<dbReference type="GO" id="GO:0004673">
    <property type="term" value="F:protein histidine kinase activity"/>
    <property type="evidence" value="ECO:0007669"/>
    <property type="project" value="UniProtKB-EC"/>
</dbReference>
<keyword evidence="3" id="KW-0808">Transferase</keyword>
<evidence type="ECO:0000256" key="8">
    <source>
        <dbReference type="SAM" id="Phobius"/>
    </source>
</evidence>
<dbReference type="Pfam" id="PF07696">
    <property type="entry name" value="7TMR-DISMED2"/>
    <property type="match status" value="1"/>
</dbReference>
<dbReference type="PANTHER" id="PTHR42878:SF7">
    <property type="entry name" value="SENSOR HISTIDINE KINASE GLRK"/>
    <property type="match status" value="1"/>
</dbReference>
<keyword evidence="7" id="KW-0902">Two-component regulatory system</keyword>
<name>A0A967BJ08_9RHOB</name>
<evidence type="ECO:0000256" key="6">
    <source>
        <dbReference type="ARBA" id="ARBA00022840"/>
    </source>
</evidence>
<evidence type="ECO:0000313" key="12">
    <source>
        <dbReference type="Proteomes" id="UP000639775"/>
    </source>
</evidence>
<dbReference type="Pfam" id="PF02518">
    <property type="entry name" value="HATPase_c"/>
    <property type="match status" value="1"/>
</dbReference>
<feature type="transmembrane region" description="Helical" evidence="8">
    <location>
        <begin position="300"/>
        <end position="321"/>
    </location>
</feature>
<evidence type="ECO:0000256" key="7">
    <source>
        <dbReference type="ARBA" id="ARBA00023012"/>
    </source>
</evidence>
<dbReference type="EC" id="2.7.13.3" evidence="2"/>
<accession>A0A967BJ08</accession>
<keyword evidence="12" id="KW-1185">Reference proteome</keyword>
<dbReference type="InterPro" id="IPR050351">
    <property type="entry name" value="BphY/WalK/GraS-like"/>
</dbReference>
<dbReference type="InterPro" id="IPR005467">
    <property type="entry name" value="His_kinase_dom"/>
</dbReference>
<keyword evidence="8" id="KW-0812">Transmembrane</keyword>
<feature type="chain" id="PRO_5036983389" description="histidine kinase" evidence="9">
    <location>
        <begin position="32"/>
        <end position="618"/>
    </location>
</feature>
<dbReference type="Proteomes" id="UP000639775">
    <property type="component" value="Unassembled WGS sequence"/>
</dbReference>
<feature type="signal peptide" evidence="9">
    <location>
        <begin position="1"/>
        <end position="31"/>
    </location>
</feature>
<dbReference type="PROSITE" id="PS50109">
    <property type="entry name" value="HIS_KIN"/>
    <property type="match status" value="1"/>
</dbReference>
<organism evidence="11 12">
    <name type="scientific">Roseovarius gahaiensis</name>
    <dbReference type="NCBI Taxonomy" id="2716691"/>
    <lineage>
        <taxon>Bacteria</taxon>
        <taxon>Pseudomonadati</taxon>
        <taxon>Pseudomonadota</taxon>
        <taxon>Alphaproteobacteria</taxon>
        <taxon>Rhodobacterales</taxon>
        <taxon>Roseobacteraceae</taxon>
        <taxon>Roseovarius</taxon>
    </lineage>
</organism>
<keyword evidence="8" id="KW-1133">Transmembrane helix</keyword>
<protein>
    <recommendedName>
        <fullName evidence="2">histidine kinase</fullName>
        <ecNumber evidence="2">2.7.13.3</ecNumber>
    </recommendedName>
</protein>
<dbReference type="Gene3D" id="2.60.40.2380">
    <property type="match status" value="1"/>
</dbReference>
<feature type="transmembrane region" description="Helical" evidence="8">
    <location>
        <begin position="207"/>
        <end position="228"/>
    </location>
</feature>
<sequence length="618" mass="68877">MPSHLGHIVICQLKVFMLTLLFGALAAPATAQDNLIESVGLFEDVTTSLSIDDVLQETFKPVRDTISLGYTTSAEWVRLRILPTQDEGEVVVLFGSGMPDDLRFYRPKITGSHGGDTELGDIQYQVLTPDWPSPLPGFRVSPPKGGADYFVRIESSGSIWLDISALPQSKALARTGQRYIVQITYLSLMFVLFLWALNMLVITRETLFSWFAALQFFWLVNNTLYLGYGDTLLPQLSPDIRYGVFRTSVFVSSFFSVAFHRHVMRRFNPAWLASRLFDIQLVVIVCAFVLFVSFDPILALQINAACLAAAPFVFLANAATAKKAGSPGLVTMRVIYGLLSMSFFFNAFAVLGVIDITALATHGYMIHGLSTGLLMFLLLHLRARDLFQAARQAEADKFEVERQTALQKEQNHTLSEFIEMLGHEAKNALGVINMSISTPNISDRQRERASEAIRGLKNLIDRCDQLIAVDKKEQALNLRQCDVVEILQKLRSGSMTPSRIELQSPDKAVVLGDPVLLGVVFGNLLENAQKYAPSNSDIWISISQVGDGYSILFENLQGDVGAPDPDKVFERYYRNPLAKREIGSGLGLYIAHSLTALMGGRLDYVPQDQRIRFRIWFP</sequence>
<evidence type="ECO:0000256" key="9">
    <source>
        <dbReference type="SAM" id="SignalP"/>
    </source>
</evidence>
<reference evidence="11" key="1">
    <citation type="submission" date="2020-03" db="EMBL/GenBank/DDBJ databases">
        <title>Roseovarius gahaiensis sp. nov., isolated from Gahai Saline Lake, China.</title>
        <authorList>
            <person name="Sun X."/>
        </authorList>
    </citation>
    <scope>NUCLEOTIDE SEQUENCE</scope>
    <source>
        <strain evidence="11">GH877</strain>
    </source>
</reference>
<keyword evidence="4" id="KW-0547">Nucleotide-binding</keyword>
<proteinExistence type="predicted"/>
<dbReference type="InterPro" id="IPR011622">
    <property type="entry name" value="7TMR_DISM_rcpt_extracell_dom2"/>
</dbReference>
<evidence type="ECO:0000256" key="5">
    <source>
        <dbReference type="ARBA" id="ARBA00022777"/>
    </source>
</evidence>
<evidence type="ECO:0000256" key="4">
    <source>
        <dbReference type="ARBA" id="ARBA00022741"/>
    </source>
</evidence>
<keyword evidence="6" id="KW-0067">ATP-binding</keyword>
<dbReference type="GO" id="GO:0005524">
    <property type="term" value="F:ATP binding"/>
    <property type="evidence" value="ECO:0007669"/>
    <property type="project" value="UniProtKB-KW"/>
</dbReference>
<dbReference type="GO" id="GO:0007234">
    <property type="term" value="P:osmosensory signaling via phosphorelay pathway"/>
    <property type="evidence" value="ECO:0007669"/>
    <property type="project" value="TreeGrafter"/>
</dbReference>
<evidence type="ECO:0000313" key="11">
    <source>
        <dbReference type="EMBL" id="NHQ75867.1"/>
    </source>
</evidence>
<evidence type="ECO:0000256" key="3">
    <source>
        <dbReference type="ARBA" id="ARBA00022679"/>
    </source>
</evidence>
<comment type="caution">
    <text evidence="11">The sequence shown here is derived from an EMBL/GenBank/DDBJ whole genome shotgun (WGS) entry which is preliminary data.</text>
</comment>
<evidence type="ECO:0000256" key="1">
    <source>
        <dbReference type="ARBA" id="ARBA00000085"/>
    </source>
</evidence>
<dbReference type="PANTHER" id="PTHR42878">
    <property type="entry name" value="TWO-COMPONENT HISTIDINE KINASE"/>
    <property type="match status" value="1"/>
</dbReference>
<feature type="transmembrane region" description="Helical" evidence="8">
    <location>
        <begin position="333"/>
        <end position="358"/>
    </location>
</feature>
<evidence type="ECO:0000256" key="2">
    <source>
        <dbReference type="ARBA" id="ARBA00012438"/>
    </source>
</evidence>
<dbReference type="InterPro" id="IPR036890">
    <property type="entry name" value="HATPase_C_sf"/>
</dbReference>
<feature type="transmembrane region" description="Helical" evidence="8">
    <location>
        <begin position="272"/>
        <end position="294"/>
    </location>
</feature>
<dbReference type="InterPro" id="IPR003594">
    <property type="entry name" value="HATPase_dom"/>
</dbReference>
<evidence type="ECO:0000259" key="10">
    <source>
        <dbReference type="PROSITE" id="PS50109"/>
    </source>
</evidence>
<gene>
    <name evidence="11" type="ORF">HAT86_15560</name>
</gene>
<dbReference type="SUPFAM" id="SSF55874">
    <property type="entry name" value="ATPase domain of HSP90 chaperone/DNA topoisomerase II/histidine kinase"/>
    <property type="match status" value="1"/>
</dbReference>
<dbReference type="AlphaFoldDB" id="A0A967BJ08"/>
<feature type="transmembrane region" description="Helical" evidence="8">
    <location>
        <begin position="364"/>
        <end position="381"/>
    </location>
</feature>
<dbReference type="EMBL" id="JAAORB010000052">
    <property type="protein sequence ID" value="NHQ75867.1"/>
    <property type="molecule type" value="Genomic_DNA"/>
</dbReference>
<feature type="transmembrane region" description="Helical" evidence="8">
    <location>
        <begin position="179"/>
        <end position="200"/>
    </location>
</feature>
<dbReference type="CDD" id="cd00075">
    <property type="entry name" value="HATPase"/>
    <property type="match status" value="1"/>
</dbReference>
<comment type="catalytic activity">
    <reaction evidence="1">
        <text>ATP + protein L-histidine = ADP + protein N-phospho-L-histidine.</text>
        <dbReference type="EC" id="2.7.13.3"/>
    </reaction>
</comment>
<dbReference type="GO" id="GO:0000156">
    <property type="term" value="F:phosphorelay response regulator activity"/>
    <property type="evidence" value="ECO:0007669"/>
    <property type="project" value="TreeGrafter"/>
</dbReference>
<keyword evidence="5" id="KW-0418">Kinase</keyword>
<keyword evidence="8" id="KW-0472">Membrane</keyword>
<dbReference type="SMART" id="SM00387">
    <property type="entry name" value="HATPase_c"/>
    <property type="match status" value="1"/>
</dbReference>
<dbReference type="Gene3D" id="3.30.565.10">
    <property type="entry name" value="Histidine kinase-like ATPase, C-terminal domain"/>
    <property type="match status" value="1"/>
</dbReference>
<dbReference type="GO" id="GO:0030295">
    <property type="term" value="F:protein kinase activator activity"/>
    <property type="evidence" value="ECO:0007669"/>
    <property type="project" value="TreeGrafter"/>
</dbReference>
<feature type="transmembrane region" description="Helical" evidence="8">
    <location>
        <begin position="240"/>
        <end position="260"/>
    </location>
</feature>